<gene>
    <name evidence="5" type="ORF">CVM39_07115</name>
</gene>
<accession>A0ABX4MRN5</accession>
<dbReference type="EMBL" id="PGTD01000015">
    <property type="protein sequence ID" value="PJE29671.1"/>
    <property type="molecule type" value="Genomic_DNA"/>
</dbReference>
<reference evidence="5 6" key="1">
    <citation type="journal article" date="2018" name="Int. J. Syst. Evol. Microbiol.">
        <title>Pseudooceanicola lipolyticus sp. nov., a marine alphaproteobacterium, reclassification of Oceanicola flagellatus as Pseudooceanicola flagellatus comb. nov. and emended description of the genus Pseudooceanicola.</title>
        <authorList>
            <person name="Huang M.-M."/>
            <person name="Guo L.-L."/>
            <person name="Wu Y.-H."/>
            <person name="Lai Q.-L."/>
            <person name="Shao Z.-Z."/>
            <person name="Wang C.-S."/>
            <person name="Wu M."/>
            <person name="Xu X.-W."/>
        </authorList>
    </citation>
    <scope>NUCLEOTIDE SEQUENCE [LARGE SCALE GENOMIC DNA]</scope>
    <source>
        <strain evidence="5 6">Ar-45</strain>
    </source>
</reference>
<keyword evidence="1" id="KW-0677">Repeat</keyword>
<dbReference type="SMART" id="SM00028">
    <property type="entry name" value="TPR"/>
    <property type="match status" value="2"/>
</dbReference>
<feature type="repeat" description="TPR" evidence="3">
    <location>
        <begin position="68"/>
        <end position="101"/>
    </location>
</feature>
<feature type="domain" description="Cytochrome c-type biogenesis protein H TPR" evidence="4">
    <location>
        <begin position="57"/>
        <end position="129"/>
    </location>
</feature>
<evidence type="ECO:0000259" key="4">
    <source>
        <dbReference type="Pfam" id="PF23914"/>
    </source>
</evidence>
<evidence type="ECO:0000256" key="1">
    <source>
        <dbReference type="ARBA" id="ARBA00022737"/>
    </source>
</evidence>
<organism evidence="5 6">
    <name type="scientific">Pseudooceanicola antarcticus</name>
    <dbReference type="NCBI Taxonomy" id="1247613"/>
    <lineage>
        <taxon>Bacteria</taxon>
        <taxon>Pseudomonadati</taxon>
        <taxon>Pseudomonadota</taxon>
        <taxon>Alphaproteobacteria</taxon>
        <taxon>Rhodobacterales</taxon>
        <taxon>Paracoccaceae</taxon>
        <taxon>Pseudooceanicola</taxon>
    </lineage>
</organism>
<evidence type="ECO:0000313" key="5">
    <source>
        <dbReference type="EMBL" id="PJE29671.1"/>
    </source>
</evidence>
<dbReference type="PROSITE" id="PS50005">
    <property type="entry name" value="TPR"/>
    <property type="match status" value="2"/>
</dbReference>
<proteinExistence type="predicted"/>
<name>A0ABX4MRN5_9RHOB</name>
<dbReference type="Pfam" id="PF23914">
    <property type="entry name" value="TPR_CcmH_CycH"/>
    <property type="match status" value="1"/>
</dbReference>
<keyword evidence="6" id="KW-1185">Reference proteome</keyword>
<dbReference type="RefSeq" id="WP_097146635.1">
    <property type="nucleotide sequence ID" value="NZ_OBEA01000005.1"/>
</dbReference>
<dbReference type="PANTHER" id="PTHR45586">
    <property type="entry name" value="TPR REPEAT-CONTAINING PROTEIN PA4667"/>
    <property type="match status" value="1"/>
</dbReference>
<dbReference type="Gene3D" id="1.25.40.10">
    <property type="entry name" value="Tetratricopeptide repeat domain"/>
    <property type="match status" value="1"/>
</dbReference>
<dbReference type="InterPro" id="IPR051012">
    <property type="entry name" value="CellSynth/LPSAsmb/PSIAsmb"/>
</dbReference>
<dbReference type="InterPro" id="IPR019734">
    <property type="entry name" value="TPR_rpt"/>
</dbReference>
<protein>
    <recommendedName>
        <fullName evidence="4">Cytochrome c-type biogenesis protein H TPR domain-containing protein</fullName>
    </recommendedName>
</protein>
<feature type="repeat" description="TPR" evidence="3">
    <location>
        <begin position="34"/>
        <end position="67"/>
    </location>
</feature>
<evidence type="ECO:0000256" key="3">
    <source>
        <dbReference type="PROSITE-ProRule" id="PRU00339"/>
    </source>
</evidence>
<sequence>MSSVEKLNRALGAGDWKTADEILSRLARKAPADAALLYNLGRVKMERGQWPAARTWLRRALAAAPSHAHAWFELGRTELKLGDLAAAQQGFARAMALDPSDADARLNLARIATRLADHAAVREALAPLAGQTAEIDALRYRAAAELGLPEAEPEAAALWSRKGARAEALKALTRVAKGRLSLDL</sequence>
<evidence type="ECO:0000256" key="2">
    <source>
        <dbReference type="ARBA" id="ARBA00022803"/>
    </source>
</evidence>
<dbReference type="InterPro" id="IPR056413">
    <property type="entry name" value="TPR_CcmH_CycH"/>
</dbReference>
<comment type="caution">
    <text evidence="5">The sequence shown here is derived from an EMBL/GenBank/DDBJ whole genome shotgun (WGS) entry which is preliminary data.</text>
</comment>
<dbReference type="Proteomes" id="UP000231702">
    <property type="component" value="Unassembled WGS sequence"/>
</dbReference>
<keyword evidence="2 3" id="KW-0802">TPR repeat</keyword>
<evidence type="ECO:0000313" key="6">
    <source>
        <dbReference type="Proteomes" id="UP000231702"/>
    </source>
</evidence>
<dbReference type="PANTHER" id="PTHR45586:SF1">
    <property type="entry name" value="LIPOPOLYSACCHARIDE ASSEMBLY PROTEIN B"/>
    <property type="match status" value="1"/>
</dbReference>
<dbReference type="InterPro" id="IPR011990">
    <property type="entry name" value="TPR-like_helical_dom_sf"/>
</dbReference>
<dbReference type="SUPFAM" id="SSF48452">
    <property type="entry name" value="TPR-like"/>
    <property type="match status" value="1"/>
</dbReference>